<protein>
    <submittedName>
        <fullName evidence="6">Acyl-CoA synthetase, AMP-forming</fullName>
    </submittedName>
</protein>
<reference evidence="6 7" key="2">
    <citation type="journal article" date="2012" name="BMC Genomics">
        <title>The genome of Pelobacter carbinolicus reveals surprising metabolic capabilities and physiological features.</title>
        <authorList>
            <person name="Aklujkar M."/>
            <person name="Haveman S.A."/>
            <person name="Didonato R.Jr."/>
            <person name="Chertkov O."/>
            <person name="Han C.S."/>
            <person name="Land M.L."/>
            <person name="Brown P."/>
            <person name="Lovley D.R."/>
        </authorList>
    </citation>
    <scope>NUCLEOTIDE SEQUENCE [LARGE SCALE GENOMIC DNA]</scope>
    <source>
        <strain evidence="7">DSM 2380 / NBRC 103641 / GraBd1</strain>
    </source>
</reference>
<evidence type="ECO:0000259" key="5">
    <source>
        <dbReference type="Pfam" id="PF13193"/>
    </source>
</evidence>
<dbReference type="CDD" id="cd05907">
    <property type="entry name" value="VL_LC_FACS_like"/>
    <property type="match status" value="1"/>
</dbReference>
<dbReference type="GO" id="GO:0004467">
    <property type="term" value="F:long-chain fatty acid-CoA ligase activity"/>
    <property type="evidence" value="ECO:0007669"/>
    <property type="project" value="UniProtKB-EC"/>
</dbReference>
<comment type="catalytic activity">
    <reaction evidence="3">
        <text>a long-chain fatty acid + ATP + CoA = a long-chain fatty acyl-CoA + AMP + diphosphate</text>
        <dbReference type="Rhea" id="RHEA:15421"/>
        <dbReference type="ChEBI" id="CHEBI:30616"/>
        <dbReference type="ChEBI" id="CHEBI:33019"/>
        <dbReference type="ChEBI" id="CHEBI:57287"/>
        <dbReference type="ChEBI" id="CHEBI:57560"/>
        <dbReference type="ChEBI" id="CHEBI:83139"/>
        <dbReference type="ChEBI" id="CHEBI:456215"/>
        <dbReference type="EC" id="6.2.1.3"/>
    </reaction>
    <physiologicalReaction direction="left-to-right" evidence="3">
        <dbReference type="Rhea" id="RHEA:15422"/>
    </physiologicalReaction>
</comment>
<dbReference type="Gene3D" id="3.40.50.12780">
    <property type="entry name" value="N-terminal domain of ligase-like"/>
    <property type="match status" value="1"/>
</dbReference>
<dbReference type="RefSeq" id="WP_011341350.1">
    <property type="nucleotide sequence ID" value="NC_007498.2"/>
</dbReference>
<dbReference type="OrthoDB" id="9799237at2"/>
<proteinExistence type="predicted"/>
<dbReference type="PANTHER" id="PTHR43272:SF33">
    <property type="entry name" value="AMP-BINDING DOMAIN-CONTAINING PROTEIN-RELATED"/>
    <property type="match status" value="1"/>
</dbReference>
<dbReference type="HOGENOM" id="CLU_000022_59_9_7"/>
<dbReference type="PANTHER" id="PTHR43272">
    <property type="entry name" value="LONG-CHAIN-FATTY-ACID--COA LIGASE"/>
    <property type="match status" value="1"/>
</dbReference>
<reference evidence="7" key="1">
    <citation type="submission" date="2005-10" db="EMBL/GenBank/DDBJ databases">
        <title>Complete sequence of Pelobacter carbinolicus DSM 2380.</title>
        <authorList>
            <person name="Copeland A."/>
            <person name="Lucas S."/>
            <person name="Lapidus A."/>
            <person name="Barry K."/>
            <person name="Detter J.C."/>
            <person name="Glavina T."/>
            <person name="Hammon N."/>
            <person name="Israni S."/>
            <person name="Pitluck S."/>
            <person name="Chertkov O."/>
            <person name="Schmutz J."/>
            <person name="Larimer F."/>
            <person name="Land M."/>
            <person name="Kyrpides N."/>
            <person name="Ivanova N."/>
            <person name="Richardson P."/>
        </authorList>
    </citation>
    <scope>NUCLEOTIDE SEQUENCE [LARGE SCALE GENOMIC DNA]</scope>
    <source>
        <strain evidence="7">DSM 2380 / NBRC 103641 / GraBd1</strain>
    </source>
</reference>
<dbReference type="Pfam" id="PF00501">
    <property type="entry name" value="AMP-binding"/>
    <property type="match status" value="1"/>
</dbReference>
<sequence>MKTVDELIKHSVDKTPGKTALRFKAAGTWQDMTYQELWHQVERIAGGLHHWGIRKGDRIALIGATSPDWIAAYLAIMQSGAIVVPVDKELKAGELRHVLTDCGAKLLFTERPFIELLAEIGEGLPALAKIVVMEKTAERSLDSQTEQVMVDIVEAWRGLVEQYQISDMARQQVENLGRRLEQLHYKKAEIASKKERKKQPPSSIFNDIESWKHTFSLRFNLESLELFATQGSIPEVDRSPTDPAVILYTSGTTGRAKGAMLSHANIVTNIEAAVRHLEVDEGMHTLSFLPINHVFEQVAGVLAPLSLCGTVSIAESLKKIGQNLMEEKPSHVMGVPAVYRVLLGRISRSIEEKPLSRALFAIPLTRPLVTSKVRKALGRNITFISGGAALDPDLARGMTKLGFTVLQGYGITETSPIISAESPSRRKIGTVGQVIPGVQVRIDRPNEEGIGEILVQGPNVMQGYYKRPKATAEAIVDGWYHTGDLGHMDENGFLSICGRMKNLIVTPNGKNVYPEEVENELLKCPLVAEVMVYGHKLSATAEEVHAIIFPDQEALDHYVRDNDLTALNEEDVEELIRREVLEAGKRLADYKRVKRFTLRDDEFPKTTTRKIKRYVVEADIPAGG</sequence>
<keyword evidence="7" id="KW-1185">Reference proteome</keyword>
<feature type="domain" description="AMP-dependent synthetase/ligase" evidence="4">
    <location>
        <begin position="9"/>
        <end position="465"/>
    </location>
</feature>
<evidence type="ECO:0000313" key="7">
    <source>
        <dbReference type="Proteomes" id="UP000002534"/>
    </source>
</evidence>
<dbReference type="Pfam" id="PF13193">
    <property type="entry name" value="AMP-binding_C"/>
    <property type="match status" value="1"/>
</dbReference>
<accession>Q3A444</accession>
<dbReference type="InterPro" id="IPR045851">
    <property type="entry name" value="AMP-bd_C_sf"/>
</dbReference>
<gene>
    <name evidence="6" type="ordered locus">Pcar_1619</name>
</gene>
<dbReference type="InterPro" id="IPR025110">
    <property type="entry name" value="AMP-bd_C"/>
</dbReference>
<dbReference type="SUPFAM" id="SSF56801">
    <property type="entry name" value="Acetyl-CoA synthetase-like"/>
    <property type="match status" value="1"/>
</dbReference>
<evidence type="ECO:0000313" key="6">
    <source>
        <dbReference type="EMBL" id="ABA88863.1"/>
    </source>
</evidence>
<dbReference type="GO" id="GO:0016020">
    <property type="term" value="C:membrane"/>
    <property type="evidence" value="ECO:0007669"/>
    <property type="project" value="TreeGrafter"/>
</dbReference>
<evidence type="ECO:0000259" key="4">
    <source>
        <dbReference type="Pfam" id="PF00501"/>
    </source>
</evidence>
<dbReference type="GO" id="GO:0005524">
    <property type="term" value="F:ATP binding"/>
    <property type="evidence" value="ECO:0007669"/>
    <property type="project" value="UniProtKB-KW"/>
</dbReference>
<dbReference type="STRING" id="338963.Pcar_1619"/>
<evidence type="ECO:0000256" key="3">
    <source>
        <dbReference type="ARBA" id="ARBA00024484"/>
    </source>
</evidence>
<dbReference type="InterPro" id="IPR000873">
    <property type="entry name" value="AMP-dep_synth/lig_dom"/>
</dbReference>
<keyword evidence="1" id="KW-0547">Nucleotide-binding</keyword>
<dbReference type="KEGG" id="pca:Pcar_1619"/>
<evidence type="ECO:0000256" key="1">
    <source>
        <dbReference type="ARBA" id="ARBA00022741"/>
    </source>
</evidence>
<dbReference type="InterPro" id="IPR020845">
    <property type="entry name" value="AMP-binding_CS"/>
</dbReference>
<evidence type="ECO:0000256" key="2">
    <source>
        <dbReference type="ARBA" id="ARBA00022840"/>
    </source>
</evidence>
<feature type="domain" description="AMP-binding enzyme C-terminal" evidence="5">
    <location>
        <begin position="516"/>
        <end position="610"/>
    </location>
</feature>
<dbReference type="InterPro" id="IPR042099">
    <property type="entry name" value="ANL_N_sf"/>
</dbReference>
<dbReference type="eggNOG" id="COG1022">
    <property type="taxonomic scope" value="Bacteria"/>
</dbReference>
<keyword evidence="2" id="KW-0067">ATP-binding</keyword>
<name>Q3A444_SYNC1</name>
<dbReference type="EMBL" id="CP000142">
    <property type="protein sequence ID" value="ABA88863.1"/>
    <property type="molecule type" value="Genomic_DNA"/>
</dbReference>
<dbReference type="AlphaFoldDB" id="Q3A444"/>
<dbReference type="Proteomes" id="UP000002534">
    <property type="component" value="Chromosome"/>
</dbReference>
<dbReference type="PROSITE" id="PS00455">
    <property type="entry name" value="AMP_BINDING"/>
    <property type="match status" value="1"/>
</dbReference>
<dbReference type="Gene3D" id="3.30.300.30">
    <property type="match status" value="1"/>
</dbReference>
<organism evidence="6 7">
    <name type="scientific">Syntrophotalea carbinolica (strain DSM 2380 / NBRC 103641 / GraBd1)</name>
    <name type="common">Pelobacter carbinolicus</name>
    <dbReference type="NCBI Taxonomy" id="338963"/>
    <lineage>
        <taxon>Bacteria</taxon>
        <taxon>Pseudomonadati</taxon>
        <taxon>Thermodesulfobacteriota</taxon>
        <taxon>Desulfuromonadia</taxon>
        <taxon>Desulfuromonadales</taxon>
        <taxon>Syntrophotaleaceae</taxon>
        <taxon>Syntrophotalea</taxon>
    </lineage>
</organism>